<keyword evidence="3" id="KW-1185">Reference proteome</keyword>
<evidence type="ECO:0000313" key="3">
    <source>
        <dbReference type="Proteomes" id="UP000255265"/>
    </source>
</evidence>
<proteinExistence type="predicted"/>
<gene>
    <name evidence="2" type="ORF">DFR41_101788</name>
</gene>
<dbReference type="PRINTS" id="PR00111">
    <property type="entry name" value="ABHYDROLASE"/>
</dbReference>
<dbReference type="SUPFAM" id="SSF53474">
    <property type="entry name" value="alpha/beta-Hydrolases"/>
    <property type="match status" value="1"/>
</dbReference>
<dbReference type="GO" id="GO:0003824">
    <property type="term" value="F:catalytic activity"/>
    <property type="evidence" value="ECO:0007669"/>
    <property type="project" value="InterPro"/>
</dbReference>
<dbReference type="Proteomes" id="UP000255265">
    <property type="component" value="Unassembled WGS sequence"/>
</dbReference>
<dbReference type="Pfam" id="PF00561">
    <property type="entry name" value="Abhydrolase_1"/>
    <property type="match status" value="1"/>
</dbReference>
<comment type="caution">
    <text evidence="2">The sequence shown here is derived from an EMBL/GenBank/DDBJ whole genome shotgun (WGS) entry which is preliminary data.</text>
</comment>
<dbReference type="AlphaFoldDB" id="A0A370FMT2"/>
<dbReference type="OrthoDB" id="3663240at2"/>
<evidence type="ECO:0000259" key="1">
    <source>
        <dbReference type="Pfam" id="PF00561"/>
    </source>
</evidence>
<dbReference type="RefSeq" id="WP_114801755.1">
    <property type="nucleotide sequence ID" value="NZ_QQAV01000001.1"/>
</dbReference>
<feature type="domain" description="AB hydrolase-1" evidence="1">
    <location>
        <begin position="20"/>
        <end position="250"/>
    </location>
</feature>
<sequence length="266" mass="28677">MPFVTSHGRAIYYERQGDGPAVLFCHGAGSNAATWWQQLPAFAGRYSCLTMDSRCFGRSAAPLTEFDLALFVDDVIAILDREGIDQVRLVGQSLGGMIGLKLALTHPGRVAAFAACDTSMAVDHPVLLDILATRQLSQKAVSIEQRSLGRWFLEHEPEKAALYAQINHFNPSAHSIPAADWGAALQGLMAPGRLIPLTALDALDCPTLFVVGDQDPIVPVAVAREFHERVAGSELVVVADAGHSAYFEQPRAFNAAVLDFLARRAA</sequence>
<dbReference type="EMBL" id="QQAV01000001">
    <property type="protein sequence ID" value="RDI29032.1"/>
    <property type="molecule type" value="Genomic_DNA"/>
</dbReference>
<accession>A0A370FMT2</accession>
<evidence type="ECO:0000313" key="2">
    <source>
        <dbReference type="EMBL" id="RDI29032.1"/>
    </source>
</evidence>
<protein>
    <submittedName>
        <fullName evidence="2">Pimeloyl-ACP methyl ester carboxylesterase</fullName>
    </submittedName>
</protein>
<reference evidence="2 3" key="1">
    <citation type="submission" date="2018-07" db="EMBL/GenBank/DDBJ databases">
        <title>Genomic Encyclopedia of Type Strains, Phase IV (KMG-IV): sequencing the most valuable type-strain genomes for metagenomic binning, comparative biology and taxonomic classification.</title>
        <authorList>
            <person name="Goeker M."/>
        </authorList>
    </citation>
    <scope>NUCLEOTIDE SEQUENCE [LARGE SCALE GENOMIC DNA]</scope>
    <source>
        <strain evidence="2 3">DSM 21352</strain>
    </source>
</reference>
<dbReference type="InterPro" id="IPR050266">
    <property type="entry name" value="AB_hydrolase_sf"/>
</dbReference>
<dbReference type="InterPro" id="IPR029058">
    <property type="entry name" value="AB_hydrolase_fold"/>
</dbReference>
<dbReference type="PRINTS" id="PR00412">
    <property type="entry name" value="EPOXHYDRLASE"/>
</dbReference>
<dbReference type="InterPro" id="IPR000073">
    <property type="entry name" value="AB_hydrolase_1"/>
</dbReference>
<dbReference type="InterPro" id="IPR000639">
    <property type="entry name" value="Epox_hydrolase-like"/>
</dbReference>
<dbReference type="PANTHER" id="PTHR43798">
    <property type="entry name" value="MONOACYLGLYCEROL LIPASE"/>
    <property type="match status" value="1"/>
</dbReference>
<name>A0A370FMT2_9BURK</name>
<dbReference type="Gene3D" id="3.40.50.1820">
    <property type="entry name" value="alpha/beta hydrolase"/>
    <property type="match status" value="1"/>
</dbReference>
<dbReference type="STRING" id="433924.NS331_15765"/>
<organism evidence="2 3">
    <name type="scientific">Pseudacidovorax intermedius</name>
    <dbReference type="NCBI Taxonomy" id="433924"/>
    <lineage>
        <taxon>Bacteria</taxon>
        <taxon>Pseudomonadati</taxon>
        <taxon>Pseudomonadota</taxon>
        <taxon>Betaproteobacteria</taxon>
        <taxon>Burkholderiales</taxon>
        <taxon>Comamonadaceae</taxon>
        <taxon>Pseudacidovorax</taxon>
    </lineage>
</organism>